<evidence type="ECO:0000256" key="3">
    <source>
        <dbReference type="SAM" id="MobiDB-lite"/>
    </source>
</evidence>
<dbReference type="GO" id="GO:0004867">
    <property type="term" value="F:serine-type endopeptidase inhibitor activity"/>
    <property type="evidence" value="ECO:0007669"/>
    <property type="project" value="UniProtKB-KW"/>
</dbReference>
<dbReference type="Gene3D" id="3.30.497.10">
    <property type="entry name" value="Antithrombin, subunit I, domain 2"/>
    <property type="match status" value="1"/>
</dbReference>
<accession>A0A7R9GYJ1</accession>
<dbReference type="InterPro" id="IPR023796">
    <property type="entry name" value="Serpin_dom"/>
</dbReference>
<feature type="domain" description="Serpin" evidence="4">
    <location>
        <begin position="98"/>
        <end position="149"/>
    </location>
</feature>
<feature type="region of interest" description="Disordered" evidence="3">
    <location>
        <begin position="1"/>
        <end position="54"/>
    </location>
</feature>
<dbReference type="InterPro" id="IPR042178">
    <property type="entry name" value="Serpin_sf_1"/>
</dbReference>
<sequence>MATALKLAQLGESRRRGEESSPSQFGAITNTRRGEESSPSPHGTASTRARAVTEKEGIEETLEGRIWQIKSFSSTPIGLEFLRSLCHRQLAEQKDIKTVEDSNFVVSPLVIRLAVSLFLLIARGQTAKEIADVLHLKSDIEELKNNALQIKNNMLNLAPFQIHYFTDKSGNTGNRIRNLWICSQET</sequence>
<protein>
    <recommendedName>
        <fullName evidence="4">Serpin domain-containing protein</fullName>
    </recommendedName>
</protein>
<reference evidence="5" key="1">
    <citation type="submission" date="2020-11" db="EMBL/GenBank/DDBJ databases">
        <authorList>
            <person name="Tran Van P."/>
        </authorList>
    </citation>
    <scope>NUCLEOTIDE SEQUENCE</scope>
</reference>
<evidence type="ECO:0000313" key="5">
    <source>
        <dbReference type="EMBL" id="CAD7402169.1"/>
    </source>
</evidence>
<feature type="compositionally biased region" description="Polar residues" evidence="3">
    <location>
        <begin position="22"/>
        <end position="47"/>
    </location>
</feature>
<evidence type="ECO:0000259" key="4">
    <source>
        <dbReference type="Pfam" id="PF00079"/>
    </source>
</evidence>
<evidence type="ECO:0000256" key="2">
    <source>
        <dbReference type="ARBA" id="ARBA00022900"/>
    </source>
</evidence>
<name>A0A7R9GYJ1_TIMCR</name>
<keyword evidence="1" id="KW-0646">Protease inhibitor</keyword>
<gene>
    <name evidence="5" type="ORF">TCEB3V08_LOCUS6351</name>
</gene>
<keyword evidence="2" id="KW-0722">Serine protease inhibitor</keyword>
<dbReference type="SUPFAM" id="SSF56574">
    <property type="entry name" value="Serpins"/>
    <property type="match status" value="1"/>
</dbReference>
<proteinExistence type="predicted"/>
<organism evidence="5">
    <name type="scientific">Timema cristinae</name>
    <name type="common">Walking stick</name>
    <dbReference type="NCBI Taxonomy" id="61476"/>
    <lineage>
        <taxon>Eukaryota</taxon>
        <taxon>Metazoa</taxon>
        <taxon>Ecdysozoa</taxon>
        <taxon>Arthropoda</taxon>
        <taxon>Hexapoda</taxon>
        <taxon>Insecta</taxon>
        <taxon>Pterygota</taxon>
        <taxon>Neoptera</taxon>
        <taxon>Polyneoptera</taxon>
        <taxon>Phasmatodea</taxon>
        <taxon>Timematodea</taxon>
        <taxon>Timematoidea</taxon>
        <taxon>Timematidae</taxon>
        <taxon>Timema</taxon>
    </lineage>
</organism>
<dbReference type="EMBL" id="OC318478">
    <property type="protein sequence ID" value="CAD7402169.1"/>
    <property type="molecule type" value="Genomic_DNA"/>
</dbReference>
<dbReference type="InterPro" id="IPR036186">
    <property type="entry name" value="Serpin_sf"/>
</dbReference>
<evidence type="ECO:0000256" key="1">
    <source>
        <dbReference type="ARBA" id="ARBA00022690"/>
    </source>
</evidence>
<dbReference type="Pfam" id="PF00079">
    <property type="entry name" value="Serpin"/>
    <property type="match status" value="1"/>
</dbReference>
<dbReference type="AlphaFoldDB" id="A0A7R9GYJ1"/>